<keyword evidence="2" id="KW-0560">Oxidoreductase</keyword>
<protein>
    <submittedName>
        <fullName evidence="2">Glyoxalase/Bleomycin resistance protein/Dioxygenase superfamily protein</fullName>
    </submittedName>
</protein>
<dbReference type="Gene3D" id="3.10.180.10">
    <property type="entry name" value="2,3-Dihydroxybiphenyl 1,2-Dioxygenase, domain 1"/>
    <property type="match status" value="1"/>
</dbReference>
<dbReference type="Pfam" id="PF00903">
    <property type="entry name" value="Glyoxalase"/>
    <property type="match status" value="1"/>
</dbReference>
<evidence type="ECO:0000259" key="1">
    <source>
        <dbReference type="Pfam" id="PF00903"/>
    </source>
</evidence>
<evidence type="ECO:0000313" key="3">
    <source>
        <dbReference type="Proteomes" id="UP000198860"/>
    </source>
</evidence>
<proteinExistence type="predicted"/>
<accession>A0A1H0K5N4</accession>
<organism evidence="2 3">
    <name type="scientific">Halobacillus aidingensis</name>
    <dbReference type="NCBI Taxonomy" id="240303"/>
    <lineage>
        <taxon>Bacteria</taxon>
        <taxon>Bacillati</taxon>
        <taxon>Bacillota</taxon>
        <taxon>Bacilli</taxon>
        <taxon>Bacillales</taxon>
        <taxon>Bacillaceae</taxon>
        <taxon>Halobacillus</taxon>
    </lineage>
</organism>
<dbReference type="CDD" id="cd06587">
    <property type="entry name" value="VOC"/>
    <property type="match status" value="1"/>
</dbReference>
<dbReference type="Proteomes" id="UP000198860">
    <property type="component" value="Unassembled WGS sequence"/>
</dbReference>
<evidence type="ECO:0000313" key="2">
    <source>
        <dbReference type="EMBL" id="SDO51204.1"/>
    </source>
</evidence>
<dbReference type="SUPFAM" id="SSF54593">
    <property type="entry name" value="Glyoxalase/Bleomycin resistance protein/Dihydroxybiphenyl dioxygenase"/>
    <property type="match status" value="1"/>
</dbReference>
<keyword evidence="2" id="KW-0223">Dioxygenase</keyword>
<dbReference type="EMBL" id="FNIZ01000005">
    <property type="protein sequence ID" value="SDO51204.1"/>
    <property type="molecule type" value="Genomic_DNA"/>
</dbReference>
<dbReference type="GO" id="GO:0051213">
    <property type="term" value="F:dioxygenase activity"/>
    <property type="evidence" value="ECO:0007669"/>
    <property type="project" value="UniProtKB-KW"/>
</dbReference>
<keyword evidence="3" id="KW-1185">Reference proteome</keyword>
<dbReference type="OrthoDB" id="2968364at2"/>
<dbReference type="InterPro" id="IPR004360">
    <property type="entry name" value="Glyas_Fos-R_dOase_dom"/>
</dbReference>
<reference evidence="3" key="1">
    <citation type="submission" date="2016-10" db="EMBL/GenBank/DDBJ databases">
        <authorList>
            <person name="Varghese N."/>
            <person name="Submissions S."/>
        </authorList>
    </citation>
    <scope>NUCLEOTIDE SEQUENCE [LARGE SCALE GENOMIC DNA]</scope>
    <source>
        <strain evidence="3">CGMCC 1.3703</strain>
    </source>
</reference>
<dbReference type="InterPro" id="IPR029068">
    <property type="entry name" value="Glyas_Bleomycin-R_OHBP_Dase"/>
</dbReference>
<dbReference type="AlphaFoldDB" id="A0A1H0K5N4"/>
<dbReference type="RefSeq" id="WP_089651870.1">
    <property type="nucleotide sequence ID" value="NZ_FNIZ01000005.1"/>
</dbReference>
<sequence>MSFFSGVYQINVRVKEIKKAVEWYEEILGLRVLKDYGKTVVLEHDRGVPVCLIEKPPHIELPDNLDGTHPVFSIFPTSVEDCRAALIERGVEVLEGGSKGHFKFRDLDDNLLEAYLPGLYEEARFKPYR</sequence>
<dbReference type="STRING" id="240303.SAMN05421677_105228"/>
<name>A0A1H0K5N4_HALAD</name>
<gene>
    <name evidence="2" type="ORF">SAMN05421677_105228</name>
</gene>
<feature type="domain" description="Glyoxalase/fosfomycin resistance/dioxygenase" evidence="1">
    <location>
        <begin position="9"/>
        <end position="113"/>
    </location>
</feature>